<feature type="transmembrane region" description="Helical" evidence="1">
    <location>
        <begin position="188"/>
        <end position="206"/>
    </location>
</feature>
<reference evidence="2 3" key="1">
    <citation type="submission" date="2013-08" db="EMBL/GenBank/DDBJ databases">
        <title>Intrasporangium oryzae NRRL B-24470.</title>
        <authorList>
            <person name="Liu H."/>
            <person name="Wang G."/>
        </authorList>
    </citation>
    <scope>NUCLEOTIDE SEQUENCE [LARGE SCALE GENOMIC DNA]</scope>
    <source>
        <strain evidence="2 3">NRRL B-24470</strain>
    </source>
</reference>
<dbReference type="OrthoDB" id="8224664at2"/>
<keyword evidence="1" id="KW-0472">Membrane</keyword>
<evidence type="ECO:0000313" key="2">
    <source>
        <dbReference type="EMBL" id="EWT02381.1"/>
    </source>
</evidence>
<dbReference type="Proteomes" id="UP000019489">
    <property type="component" value="Unassembled WGS sequence"/>
</dbReference>
<feature type="transmembrane region" description="Helical" evidence="1">
    <location>
        <begin position="164"/>
        <end position="182"/>
    </location>
</feature>
<keyword evidence="3" id="KW-1185">Reference proteome</keyword>
<accession>W9G844</accession>
<feature type="transmembrane region" description="Helical" evidence="1">
    <location>
        <begin position="85"/>
        <end position="109"/>
    </location>
</feature>
<protein>
    <submittedName>
        <fullName evidence="2">Uncharacterized protein</fullName>
    </submittedName>
</protein>
<dbReference type="STRING" id="1386089.N865_06315"/>
<comment type="caution">
    <text evidence="2">The sequence shown here is derived from an EMBL/GenBank/DDBJ whole genome shotgun (WGS) entry which is preliminary data.</text>
</comment>
<feature type="transmembrane region" description="Helical" evidence="1">
    <location>
        <begin position="45"/>
        <end position="64"/>
    </location>
</feature>
<gene>
    <name evidence="2" type="ORF">N865_06315</name>
</gene>
<dbReference type="eggNOG" id="ENOG5032VNG">
    <property type="taxonomic scope" value="Bacteria"/>
</dbReference>
<feature type="transmembrane region" description="Helical" evidence="1">
    <location>
        <begin position="129"/>
        <end position="152"/>
    </location>
</feature>
<evidence type="ECO:0000256" key="1">
    <source>
        <dbReference type="SAM" id="Phobius"/>
    </source>
</evidence>
<name>W9G844_9MICO</name>
<dbReference type="RefSeq" id="WP_051510298.1">
    <property type="nucleotide sequence ID" value="NZ_AWSA01000011.1"/>
</dbReference>
<dbReference type="AlphaFoldDB" id="W9G844"/>
<dbReference type="PATRIC" id="fig|1386089.3.peg.1390"/>
<proteinExistence type="predicted"/>
<evidence type="ECO:0000313" key="3">
    <source>
        <dbReference type="Proteomes" id="UP000019489"/>
    </source>
</evidence>
<sequence>MSSLSGRTAAVGFVVSGLALAAYPLLRPWGPETGAEGALTYASTAWPVAHLLGMVGFVTLALALRGLASTPVPTWPGRGVRSVETLAWLAAAFLLPYYGAEAFGLHALGTYAAERGDAAVLAVADSFRYGPVALTIFALGLLLLAVVGVRLAVGLWRSGTAGRLGGLLAAAGAVTYLPQFFGTPVVRVSHGLVLGVGLVLIGLVVARTAVAGEAASTEHGALVRTS</sequence>
<dbReference type="EMBL" id="AWSA01000011">
    <property type="protein sequence ID" value="EWT02381.1"/>
    <property type="molecule type" value="Genomic_DNA"/>
</dbReference>
<organism evidence="2 3">
    <name type="scientific">Intrasporangium oryzae NRRL B-24470</name>
    <dbReference type="NCBI Taxonomy" id="1386089"/>
    <lineage>
        <taxon>Bacteria</taxon>
        <taxon>Bacillati</taxon>
        <taxon>Actinomycetota</taxon>
        <taxon>Actinomycetes</taxon>
        <taxon>Micrococcales</taxon>
        <taxon>Intrasporangiaceae</taxon>
        <taxon>Intrasporangium</taxon>
    </lineage>
</organism>
<keyword evidence="1" id="KW-1133">Transmembrane helix</keyword>
<keyword evidence="1" id="KW-0812">Transmembrane</keyword>